<evidence type="ECO:0000256" key="3">
    <source>
        <dbReference type="PROSITE-ProRule" id="PRU00023"/>
    </source>
</evidence>
<dbReference type="InterPro" id="IPR027417">
    <property type="entry name" value="P-loop_NTPase"/>
</dbReference>
<dbReference type="Pfam" id="PF12796">
    <property type="entry name" value="Ank_2"/>
    <property type="match status" value="3"/>
</dbReference>
<comment type="caution">
    <text evidence="5">The sequence shown here is derived from an EMBL/GenBank/DDBJ whole genome shotgun (WGS) entry which is preliminary data.</text>
</comment>
<dbReference type="GO" id="GO:0009116">
    <property type="term" value="P:nucleoside metabolic process"/>
    <property type="evidence" value="ECO:0007669"/>
    <property type="project" value="InterPro"/>
</dbReference>
<dbReference type="InterPro" id="IPR007111">
    <property type="entry name" value="NACHT_NTPase"/>
</dbReference>
<feature type="repeat" description="ANK" evidence="3">
    <location>
        <begin position="1258"/>
        <end position="1290"/>
    </location>
</feature>
<dbReference type="PROSITE" id="PS50837">
    <property type="entry name" value="NACHT"/>
    <property type="match status" value="1"/>
</dbReference>
<feature type="repeat" description="ANK" evidence="3">
    <location>
        <begin position="958"/>
        <end position="990"/>
    </location>
</feature>
<dbReference type="SUPFAM" id="SSF52540">
    <property type="entry name" value="P-loop containing nucleoside triphosphate hydrolases"/>
    <property type="match status" value="1"/>
</dbReference>
<dbReference type="Gene3D" id="3.40.50.300">
    <property type="entry name" value="P-loop containing nucleotide triphosphate hydrolases"/>
    <property type="match status" value="1"/>
</dbReference>
<dbReference type="InterPro" id="IPR035994">
    <property type="entry name" value="Nucleoside_phosphorylase_sf"/>
</dbReference>
<keyword evidence="1" id="KW-0677">Repeat</keyword>
<dbReference type="PRINTS" id="PR01415">
    <property type="entry name" value="ANKYRIN"/>
</dbReference>
<name>A0A9P5C9E3_9HYPO</name>
<feature type="repeat" description="ANK" evidence="3">
    <location>
        <begin position="991"/>
        <end position="1023"/>
    </location>
</feature>
<protein>
    <submittedName>
        <fullName evidence="5">Ankyrin repeat domain-containing protein 50</fullName>
    </submittedName>
</protein>
<keyword evidence="6" id="KW-1185">Reference proteome</keyword>
<evidence type="ECO:0000313" key="6">
    <source>
        <dbReference type="Proteomes" id="UP000801864"/>
    </source>
</evidence>
<dbReference type="Gene3D" id="3.40.50.1580">
    <property type="entry name" value="Nucleoside phosphorylase domain"/>
    <property type="match status" value="1"/>
</dbReference>
<keyword evidence="2 3" id="KW-0040">ANK repeat</keyword>
<evidence type="ECO:0000256" key="2">
    <source>
        <dbReference type="ARBA" id="ARBA00023043"/>
    </source>
</evidence>
<organism evidence="5 6">
    <name type="scientific">Trichoderma lentiforme</name>
    <dbReference type="NCBI Taxonomy" id="1567552"/>
    <lineage>
        <taxon>Eukaryota</taxon>
        <taxon>Fungi</taxon>
        <taxon>Dikarya</taxon>
        <taxon>Ascomycota</taxon>
        <taxon>Pezizomycotina</taxon>
        <taxon>Sordariomycetes</taxon>
        <taxon>Hypocreomycetidae</taxon>
        <taxon>Hypocreales</taxon>
        <taxon>Hypocreaceae</taxon>
        <taxon>Trichoderma</taxon>
    </lineage>
</organism>
<dbReference type="PANTHER" id="PTHR24198">
    <property type="entry name" value="ANKYRIN REPEAT AND PROTEIN KINASE DOMAIN-CONTAINING PROTEIN"/>
    <property type="match status" value="1"/>
</dbReference>
<evidence type="ECO:0000256" key="1">
    <source>
        <dbReference type="ARBA" id="ARBA00022737"/>
    </source>
</evidence>
<feature type="repeat" description="ANK" evidence="3">
    <location>
        <begin position="1156"/>
        <end position="1188"/>
    </location>
</feature>
<gene>
    <name evidence="5" type="ORF">CFAM422_008863</name>
</gene>
<reference evidence="5 6" key="1">
    <citation type="submission" date="2018-06" db="EMBL/GenBank/DDBJ databases">
        <title>Genome analysis of cellulolytic fungus Trichoderma lentiforme CFAM-422.</title>
        <authorList>
            <person name="Steindorff A.S."/>
            <person name="Formighieri E.F."/>
            <person name="Midorikawa G.E.O."/>
            <person name="Tamietti M.S."/>
            <person name="Ramos E.Z."/>
            <person name="Silva A.S."/>
            <person name="Bon E.P.S."/>
            <person name="Mendes T.D."/>
            <person name="Damaso M.C.T."/>
            <person name="Favaro L.C.L."/>
        </authorList>
    </citation>
    <scope>NUCLEOTIDE SEQUENCE [LARGE SCALE GENOMIC DNA]</scope>
    <source>
        <strain evidence="5 6">CFAM-422</strain>
    </source>
</reference>
<dbReference type="Pfam" id="PF22939">
    <property type="entry name" value="WHD_GPIID"/>
    <property type="match status" value="1"/>
</dbReference>
<dbReference type="Gene3D" id="1.25.40.20">
    <property type="entry name" value="Ankyrin repeat-containing domain"/>
    <property type="match status" value="4"/>
</dbReference>
<dbReference type="InterPro" id="IPR036770">
    <property type="entry name" value="Ankyrin_rpt-contain_sf"/>
</dbReference>
<dbReference type="InterPro" id="IPR054471">
    <property type="entry name" value="GPIID_WHD"/>
</dbReference>
<dbReference type="PROSITE" id="PS50297">
    <property type="entry name" value="ANK_REP_REGION"/>
    <property type="match status" value="8"/>
</dbReference>
<dbReference type="InterPro" id="IPR000845">
    <property type="entry name" value="Nucleoside_phosphorylase_d"/>
</dbReference>
<feature type="repeat" description="ANK" evidence="3">
    <location>
        <begin position="1057"/>
        <end position="1089"/>
    </location>
</feature>
<feature type="repeat" description="ANK" evidence="3">
    <location>
        <begin position="1222"/>
        <end position="1257"/>
    </location>
</feature>
<feature type="repeat" description="ANK" evidence="3">
    <location>
        <begin position="1189"/>
        <end position="1221"/>
    </location>
</feature>
<dbReference type="Pfam" id="PF01048">
    <property type="entry name" value="PNP_UDP_1"/>
    <property type="match status" value="1"/>
</dbReference>
<dbReference type="InterPro" id="IPR056884">
    <property type="entry name" value="NPHP3-like_N"/>
</dbReference>
<dbReference type="Pfam" id="PF24883">
    <property type="entry name" value="NPHP3_N"/>
    <property type="match status" value="1"/>
</dbReference>
<dbReference type="Proteomes" id="UP000801864">
    <property type="component" value="Unassembled WGS sequence"/>
</dbReference>
<dbReference type="SUPFAM" id="SSF53167">
    <property type="entry name" value="Purine and uridine phosphorylases"/>
    <property type="match status" value="1"/>
</dbReference>
<proteinExistence type="predicted"/>
<sequence>MPDDHTPPSSRHEFKIAILCALPLEASVLQGLFDARWDAEKYGKEQVDTNAYSLGVLGPHNVVLVHMPNMGKVAAAAAATNLRASFRGIQLALVVGICGGAPFGPSGELLLGDVVISEGLIQYDLGRRLPNTFVRKDTPGENLPRPGPEVRAILAKLQTNQNRQQLQREMLEYLRLLRQRPDLTIPYPGLMNDRLFKPRYLHRHRPPSECAICSNVDGEDLCCSAMEASCEELECSKVDPRPRSRIVHTSDESQPIVHFGLVATGDTVMRSGKDRDRIIARDKVIAFEMEGSGVWEAFPAALVIKGVCDYADSHKNKTWQPYAAATAAAATKAILQHWEIRTDLPQHLQEISAGHMKTRRFETRELEIMKRLNTSPYRDRKERNPDRVAGTCEWFIKHVIFQDWKESASSRLLWVSADPGCGKSVLVKYLVDSIIFTTTKTTVCYFFFKDDFEDQKSITSALCCVLYQIFQQNPALLTEAVVNQIETGGERFLSSFSDLWHILLIAAQDVHAGEIICILDAIDECEELGRSQLAKALCKLYGPESRLNLKLKFLVTSRPFGNIRQGFQPLQVPGMPIIHLSGESEEEMKKIAAEIDIYIRARVEDIGERLKLDQYERHTLLEQLIRVPNRTYLWVYLTLDLIENDINIDKAGILQATTHIPKTVDEAYNRILSKSYDPRGAIKILHIIVAAERALSLEELGFALSIRRHHRSYDDIGIKREDRLRENIRDTCGLFVTITHSRVYLLHQTAREFLVRDTQLLPTDYINPDLEWKHILLPHESHKTLAKICISCLHFWDRETNHFVEYYRSESTNSCILFNYSANYWVTHLRESHTKINGPIARSIWKLCNVNSRLCECWLSVFWKKTSNTTFPEQFTTLMVVSYFGLDAMVKIILSTIADDDELNARDGTYGRSALSWAAGNGFDDVVKLLARGRRSWRRKLSLLLFGNPSEINSVDASDRTPLLHAIWNGNLAVVKTLLKAGARLDVTDIIGGTPLFYAMSYRREAIVKLLLEHGATPISENKMATELFFSAVEKDDVQVVQLFLDSGFDIESRGRDNQTPLSLALEMGHRDVLQVLLDQGANIEVKDEFGLTPLHSAVVDGDVDQVQFFVNNGADLDPVDPKNKTPLLSALELGHRDILKILLDHGADIEIRDKRGLTVLHYAVQFRDFDLVQLFLAKGVYIDLTDDRKHMPLHHAIISGDINLLQSLLDNGANIESVNINGHTPLHYAVISRRTGYMNIIRLLLDKKADINSVDAMKRTPLSYAIESKITGLIRLLVERGADAKLLHEEEQVLIYVHQHRLLYIQEDFENSARPRLWGEATK</sequence>
<dbReference type="PANTHER" id="PTHR24198:SF165">
    <property type="entry name" value="ANKYRIN REPEAT-CONTAINING PROTEIN-RELATED"/>
    <property type="match status" value="1"/>
</dbReference>
<dbReference type="SMART" id="SM00248">
    <property type="entry name" value="ANK"/>
    <property type="match status" value="12"/>
</dbReference>
<feature type="repeat" description="ANK" evidence="3">
    <location>
        <begin position="1090"/>
        <end position="1122"/>
    </location>
</feature>
<evidence type="ECO:0000313" key="5">
    <source>
        <dbReference type="EMBL" id="KAF3066622.1"/>
    </source>
</evidence>
<dbReference type="GO" id="GO:0003824">
    <property type="term" value="F:catalytic activity"/>
    <property type="evidence" value="ECO:0007669"/>
    <property type="project" value="InterPro"/>
</dbReference>
<feature type="repeat" description="ANK" evidence="3">
    <location>
        <begin position="1123"/>
        <end position="1155"/>
    </location>
</feature>
<dbReference type="EMBL" id="QLNT01000016">
    <property type="protein sequence ID" value="KAF3066622.1"/>
    <property type="molecule type" value="Genomic_DNA"/>
</dbReference>
<dbReference type="SUPFAM" id="SSF48403">
    <property type="entry name" value="Ankyrin repeat"/>
    <property type="match status" value="1"/>
</dbReference>
<dbReference type="InterPro" id="IPR002110">
    <property type="entry name" value="Ankyrin_rpt"/>
</dbReference>
<feature type="domain" description="NACHT" evidence="4">
    <location>
        <begin position="411"/>
        <end position="559"/>
    </location>
</feature>
<evidence type="ECO:0000259" key="4">
    <source>
        <dbReference type="PROSITE" id="PS50837"/>
    </source>
</evidence>
<accession>A0A9P5C9E3</accession>
<dbReference type="PROSITE" id="PS50088">
    <property type="entry name" value="ANK_REPEAT"/>
    <property type="match status" value="9"/>
</dbReference>